<dbReference type="PROSITE" id="PS51746">
    <property type="entry name" value="PPM_2"/>
    <property type="match status" value="1"/>
</dbReference>
<organism evidence="2 3">
    <name type="scientific">Clostridium grantii DSM 8605</name>
    <dbReference type="NCBI Taxonomy" id="1121316"/>
    <lineage>
        <taxon>Bacteria</taxon>
        <taxon>Bacillati</taxon>
        <taxon>Bacillota</taxon>
        <taxon>Clostridia</taxon>
        <taxon>Eubacteriales</taxon>
        <taxon>Clostridiaceae</taxon>
        <taxon>Clostridium</taxon>
    </lineage>
</organism>
<reference evidence="2 3" key="1">
    <citation type="submission" date="2016-11" db="EMBL/GenBank/DDBJ databases">
        <authorList>
            <person name="Jaros S."/>
            <person name="Januszkiewicz K."/>
            <person name="Wedrychowicz H."/>
        </authorList>
    </citation>
    <scope>NUCLEOTIDE SEQUENCE [LARGE SCALE GENOMIC DNA]</scope>
    <source>
        <strain evidence="2 3">DSM 8605</strain>
    </source>
</reference>
<dbReference type="SMART" id="SM00331">
    <property type="entry name" value="PP2C_SIG"/>
    <property type="match status" value="1"/>
</dbReference>
<dbReference type="RefSeq" id="WP_073336228.1">
    <property type="nucleotide sequence ID" value="NZ_FQXM01000002.1"/>
</dbReference>
<dbReference type="InterPro" id="IPR001932">
    <property type="entry name" value="PPM-type_phosphatase-like_dom"/>
</dbReference>
<dbReference type="SUPFAM" id="SSF81606">
    <property type="entry name" value="PP2C-like"/>
    <property type="match status" value="1"/>
</dbReference>
<dbReference type="PANTHER" id="PTHR47992">
    <property type="entry name" value="PROTEIN PHOSPHATASE"/>
    <property type="match status" value="1"/>
</dbReference>
<dbReference type="OrthoDB" id="9801841at2"/>
<keyword evidence="3" id="KW-1185">Reference proteome</keyword>
<dbReference type="Proteomes" id="UP000184447">
    <property type="component" value="Unassembled WGS sequence"/>
</dbReference>
<dbReference type="EMBL" id="FQXM01000002">
    <property type="protein sequence ID" value="SHH17416.1"/>
    <property type="molecule type" value="Genomic_DNA"/>
</dbReference>
<dbReference type="Pfam" id="PF13672">
    <property type="entry name" value="PP2C_2"/>
    <property type="match status" value="1"/>
</dbReference>
<dbReference type="CDD" id="cd00143">
    <property type="entry name" value="PP2Cc"/>
    <property type="match status" value="1"/>
</dbReference>
<dbReference type="SMART" id="SM00332">
    <property type="entry name" value="PP2Cc"/>
    <property type="match status" value="1"/>
</dbReference>
<gene>
    <name evidence="2" type="ORF">SAMN02745207_00288</name>
</gene>
<evidence type="ECO:0000259" key="1">
    <source>
        <dbReference type="PROSITE" id="PS51746"/>
    </source>
</evidence>
<dbReference type="GO" id="GO:0004722">
    <property type="term" value="F:protein serine/threonine phosphatase activity"/>
    <property type="evidence" value="ECO:0007669"/>
    <property type="project" value="InterPro"/>
</dbReference>
<evidence type="ECO:0000313" key="2">
    <source>
        <dbReference type="EMBL" id="SHH17416.1"/>
    </source>
</evidence>
<dbReference type="InterPro" id="IPR036457">
    <property type="entry name" value="PPM-type-like_dom_sf"/>
</dbReference>
<dbReference type="STRING" id="1121316.SAMN02745207_00288"/>
<proteinExistence type="predicted"/>
<dbReference type="Gene3D" id="3.60.40.10">
    <property type="entry name" value="PPM-type phosphatase domain"/>
    <property type="match status" value="1"/>
</dbReference>
<dbReference type="AlphaFoldDB" id="A0A1M5QU62"/>
<protein>
    <submittedName>
        <fullName evidence="2">Protein phosphatase</fullName>
    </submittedName>
</protein>
<accession>A0A1M5QU62</accession>
<dbReference type="NCBIfam" id="NF033484">
    <property type="entry name" value="Stp1_PP2C_phos"/>
    <property type="match status" value="1"/>
</dbReference>
<dbReference type="InterPro" id="IPR015655">
    <property type="entry name" value="PP2C"/>
</dbReference>
<evidence type="ECO:0000313" key="3">
    <source>
        <dbReference type="Proteomes" id="UP000184447"/>
    </source>
</evidence>
<sequence>MKIQNKHWKVYKISEKGNFREINEDYVGCAFHEDSSLLVIADGMGGHNAGEIASKIAVETLLSYINQIKEPNVEKELITAVKMANEEIFKKSSESLDYSGMGTTITVSIIINDFIYIANVGDSRCYVVKNNEISLITKDHSLVQELVDSGAITEEEGKVHPSKNIITRALGTSKDVEVDIYKIDSCDITDILLCTDGASNVLTNEEILSIIKSYDGSEVCNNIFIKSLEMGSRDNISVILCRGDS</sequence>
<feature type="domain" description="PPM-type phosphatase" evidence="1">
    <location>
        <begin position="9"/>
        <end position="243"/>
    </location>
</feature>
<name>A0A1M5QU62_9CLOT</name>